<sequence length="87" mass="10110">MSPGELKTYHCATRVTDDPRYCIRYLCYFFNTSMPLSELKPYHCATCVTDDPRCDDCKQYYDTFCDNFSSYMKLLNGLSEKSNAGQK</sequence>
<evidence type="ECO:0000313" key="2">
    <source>
        <dbReference type="Proteomes" id="UP000053825"/>
    </source>
</evidence>
<proteinExistence type="predicted"/>
<dbReference type="AlphaFoldDB" id="A0A0L7QTD2"/>
<accession>A0A0L7QTD2</accession>
<organism evidence="1 2">
    <name type="scientific">Habropoda laboriosa</name>
    <dbReference type="NCBI Taxonomy" id="597456"/>
    <lineage>
        <taxon>Eukaryota</taxon>
        <taxon>Metazoa</taxon>
        <taxon>Ecdysozoa</taxon>
        <taxon>Arthropoda</taxon>
        <taxon>Hexapoda</taxon>
        <taxon>Insecta</taxon>
        <taxon>Pterygota</taxon>
        <taxon>Neoptera</taxon>
        <taxon>Endopterygota</taxon>
        <taxon>Hymenoptera</taxon>
        <taxon>Apocrita</taxon>
        <taxon>Aculeata</taxon>
        <taxon>Apoidea</taxon>
        <taxon>Anthophila</taxon>
        <taxon>Apidae</taxon>
        <taxon>Habropoda</taxon>
    </lineage>
</organism>
<keyword evidence="2" id="KW-1185">Reference proteome</keyword>
<gene>
    <name evidence="1" type="ORF">WH47_05445</name>
</gene>
<dbReference type="EMBL" id="KQ414745">
    <property type="protein sequence ID" value="KOC61898.1"/>
    <property type="molecule type" value="Genomic_DNA"/>
</dbReference>
<name>A0A0L7QTD2_9HYME</name>
<protein>
    <submittedName>
        <fullName evidence="1">Uncharacterized protein</fullName>
    </submittedName>
</protein>
<dbReference type="Proteomes" id="UP000053825">
    <property type="component" value="Unassembled WGS sequence"/>
</dbReference>
<evidence type="ECO:0000313" key="1">
    <source>
        <dbReference type="EMBL" id="KOC61898.1"/>
    </source>
</evidence>
<reference evidence="1 2" key="1">
    <citation type="submission" date="2015-07" db="EMBL/GenBank/DDBJ databases">
        <title>The genome of Habropoda laboriosa.</title>
        <authorList>
            <person name="Pan H."/>
            <person name="Kapheim K."/>
        </authorList>
    </citation>
    <scope>NUCLEOTIDE SEQUENCE [LARGE SCALE GENOMIC DNA]</scope>
    <source>
        <strain evidence="1">0110345459</strain>
    </source>
</reference>